<organism evidence="2 3">
    <name type="scientific">Prosthecodimorpha staleyi</name>
    <dbReference type="NCBI Taxonomy" id="2840188"/>
    <lineage>
        <taxon>Bacteria</taxon>
        <taxon>Pseudomonadati</taxon>
        <taxon>Pseudomonadota</taxon>
        <taxon>Alphaproteobacteria</taxon>
        <taxon>Hyphomicrobiales</taxon>
        <taxon>Ancalomicrobiaceae</taxon>
        <taxon>Prosthecodimorpha</taxon>
    </lineage>
</organism>
<dbReference type="Pfam" id="PF11162">
    <property type="entry name" value="DUF2946"/>
    <property type="match status" value="1"/>
</dbReference>
<keyword evidence="3" id="KW-1185">Reference proteome</keyword>
<protein>
    <submittedName>
        <fullName evidence="2">DUF2946 family protein</fullName>
    </submittedName>
</protein>
<reference evidence="2 3" key="1">
    <citation type="submission" date="2021-06" db="EMBL/GenBank/DDBJ databases">
        <authorList>
            <person name="Grouzdev D.S."/>
            <person name="Koziaeva V."/>
        </authorList>
    </citation>
    <scope>NUCLEOTIDE SEQUENCE [LARGE SCALE GENOMIC DNA]</scope>
    <source>
        <strain evidence="2 3">22</strain>
    </source>
</reference>
<feature type="signal peptide" evidence="1">
    <location>
        <begin position="1"/>
        <end position="29"/>
    </location>
</feature>
<dbReference type="Proteomes" id="UP000766595">
    <property type="component" value="Unassembled WGS sequence"/>
</dbReference>
<evidence type="ECO:0000313" key="2">
    <source>
        <dbReference type="EMBL" id="MBT9289725.1"/>
    </source>
</evidence>
<dbReference type="EMBL" id="JAHHZF010000004">
    <property type="protein sequence ID" value="MBT9289725.1"/>
    <property type="molecule type" value="Genomic_DNA"/>
</dbReference>
<comment type="caution">
    <text evidence="2">The sequence shown here is derived from an EMBL/GenBank/DDBJ whole genome shotgun (WGS) entry which is preliminary data.</text>
</comment>
<accession>A0A947D2F7</accession>
<gene>
    <name evidence="2" type="ORF">KL771_09680</name>
</gene>
<name>A0A947D2F7_9HYPH</name>
<feature type="chain" id="PRO_5037209450" evidence="1">
    <location>
        <begin position="30"/>
        <end position="125"/>
    </location>
</feature>
<proteinExistence type="predicted"/>
<evidence type="ECO:0000256" key="1">
    <source>
        <dbReference type="SAM" id="SignalP"/>
    </source>
</evidence>
<keyword evidence="1" id="KW-0732">Signal</keyword>
<evidence type="ECO:0000313" key="3">
    <source>
        <dbReference type="Proteomes" id="UP000766595"/>
    </source>
</evidence>
<dbReference type="InterPro" id="IPR021333">
    <property type="entry name" value="DUF2946"/>
</dbReference>
<sequence>MAGARRTIARLLCVLALIVQIVAPTHAVAAMASAAADPLAGAVLCISASDQTGPSHPDSAPDHRSEACLFCRLVSSDGFAPPPATSAVVVPVATMRGAIWAKRDTPAIVSRLLAQIRGRAPPALS</sequence>
<dbReference type="RefSeq" id="WP_261968332.1">
    <property type="nucleotide sequence ID" value="NZ_JAHHZF010000004.1"/>
</dbReference>
<dbReference type="AlphaFoldDB" id="A0A947D2F7"/>